<reference evidence="4 5" key="1">
    <citation type="journal article" date="2016" name="Nat. Commun.">
        <title>Thousands of microbial genomes shed light on interconnected biogeochemical processes in an aquifer system.</title>
        <authorList>
            <person name="Anantharaman K."/>
            <person name="Brown C.T."/>
            <person name="Hug L.A."/>
            <person name="Sharon I."/>
            <person name="Castelle C.J."/>
            <person name="Probst A.J."/>
            <person name="Thomas B.C."/>
            <person name="Singh A."/>
            <person name="Wilkins M.J."/>
            <person name="Karaoz U."/>
            <person name="Brodie E.L."/>
            <person name="Williams K.H."/>
            <person name="Hubbard S.S."/>
            <person name="Banfield J.F."/>
        </authorList>
    </citation>
    <scope>NUCLEOTIDE SEQUENCE [LARGE SCALE GENOMIC DNA]</scope>
</reference>
<dbReference type="Pfam" id="PF12804">
    <property type="entry name" value="NTP_transf_3"/>
    <property type="match status" value="1"/>
</dbReference>
<proteinExistence type="predicted"/>
<protein>
    <recommendedName>
        <fullName evidence="3">MobA-like NTP transferase domain-containing protein</fullName>
    </recommendedName>
</protein>
<dbReference type="SUPFAM" id="SSF53448">
    <property type="entry name" value="Nucleotide-diphospho-sugar transferases"/>
    <property type="match status" value="1"/>
</dbReference>
<feature type="domain" description="MobA-like NTP transferase" evidence="3">
    <location>
        <begin position="3"/>
        <end position="133"/>
    </location>
</feature>
<dbReference type="PANTHER" id="PTHR43584:SF8">
    <property type="entry name" value="N-ACETYLMURAMATE ALPHA-1-PHOSPHATE URIDYLYLTRANSFERASE"/>
    <property type="match status" value="1"/>
</dbReference>
<evidence type="ECO:0000259" key="3">
    <source>
        <dbReference type="Pfam" id="PF12804"/>
    </source>
</evidence>
<evidence type="ECO:0000313" key="5">
    <source>
        <dbReference type="Proteomes" id="UP000178305"/>
    </source>
</evidence>
<evidence type="ECO:0000256" key="2">
    <source>
        <dbReference type="ARBA" id="ARBA00022695"/>
    </source>
</evidence>
<gene>
    <name evidence="4" type="ORF">A3A64_02060</name>
</gene>
<accession>A0A1F6AR61</accession>
<comment type="caution">
    <text evidence="4">The sequence shown here is derived from an EMBL/GenBank/DDBJ whole genome shotgun (WGS) entry which is preliminary data.</text>
</comment>
<keyword evidence="1" id="KW-0808">Transferase</keyword>
<dbReference type="PANTHER" id="PTHR43584">
    <property type="entry name" value="NUCLEOTIDYL TRANSFERASE"/>
    <property type="match status" value="1"/>
</dbReference>
<dbReference type="EMBL" id="MFJY01000054">
    <property type="protein sequence ID" value="OGG27165.1"/>
    <property type="molecule type" value="Genomic_DNA"/>
</dbReference>
<evidence type="ECO:0000313" key="4">
    <source>
        <dbReference type="EMBL" id="OGG27165.1"/>
    </source>
</evidence>
<dbReference type="InterPro" id="IPR025877">
    <property type="entry name" value="MobA-like_NTP_Trfase"/>
</dbReference>
<dbReference type="AlphaFoldDB" id="A0A1F6AR61"/>
<evidence type="ECO:0000256" key="1">
    <source>
        <dbReference type="ARBA" id="ARBA00022679"/>
    </source>
</evidence>
<keyword evidence="2" id="KW-0548">Nucleotidyltransferase</keyword>
<dbReference type="Gene3D" id="3.90.550.10">
    <property type="entry name" value="Spore Coat Polysaccharide Biosynthesis Protein SpsA, Chain A"/>
    <property type="match status" value="1"/>
</dbReference>
<organism evidence="4 5">
    <name type="scientific">Candidatus Gottesmanbacteria bacterium RIFCSPLOWO2_01_FULL_48_11</name>
    <dbReference type="NCBI Taxonomy" id="1798395"/>
    <lineage>
        <taxon>Bacteria</taxon>
        <taxon>Candidatus Gottesmaniibacteriota</taxon>
    </lineage>
</organism>
<dbReference type="GO" id="GO:0016779">
    <property type="term" value="F:nucleotidyltransferase activity"/>
    <property type="evidence" value="ECO:0007669"/>
    <property type="project" value="UniProtKB-KW"/>
</dbReference>
<dbReference type="InterPro" id="IPR050065">
    <property type="entry name" value="GlmU-like"/>
</dbReference>
<sequence>MNVIILAAGTSRRLLPLTKQKPKTLLSLSKERTMLASIFDSLKDNSNYFSQLTIVGGHGFNFLQQAIASLRHTVPIAPTLIFNPNYQSMNNCYSLFMALKNNTDRDVLIIHSDVVYEPTIVNKIMRSPYTALVVDNKKQLTAESMKVTVANGRVTDISKALSPKTSYGEYIGIAKVQKKHLPKLMVALEAIVKETSNLFYDDAFRSILGDVNFRVVDTDGLPWTEVDNKYDLRIARRIYKDLSSRSRI</sequence>
<dbReference type="InterPro" id="IPR029044">
    <property type="entry name" value="Nucleotide-diphossugar_trans"/>
</dbReference>
<dbReference type="Proteomes" id="UP000178305">
    <property type="component" value="Unassembled WGS sequence"/>
</dbReference>
<name>A0A1F6AR61_9BACT</name>
<dbReference type="CDD" id="cd02523">
    <property type="entry name" value="PC_cytidylyltransferase"/>
    <property type="match status" value="1"/>
</dbReference>